<name>A0ABY4X5X2_9SPHN</name>
<proteinExistence type="predicted"/>
<keyword evidence="1" id="KW-1133">Transmembrane helix</keyword>
<feature type="transmembrane region" description="Helical" evidence="1">
    <location>
        <begin position="49"/>
        <end position="74"/>
    </location>
</feature>
<evidence type="ECO:0000256" key="1">
    <source>
        <dbReference type="SAM" id="Phobius"/>
    </source>
</evidence>
<sequence>MSERRRIEQAGSTRVPLAAAVLGGLGLAPPAIALLVRLLAAGSDDQGLPGFALVMGLSYIAIILSFLGGLWWGLAARDGGSGRGGWYGLAVVPSLWAFAVQGLSGWAPRGAALMLALGLVASLLVDRRLVRDGLAPRWWLRLRVPLSCGLAALTVALAALL</sequence>
<feature type="transmembrane region" description="Helical" evidence="1">
    <location>
        <begin position="110"/>
        <end position="130"/>
    </location>
</feature>
<evidence type="ECO:0000313" key="3">
    <source>
        <dbReference type="Proteomes" id="UP001056937"/>
    </source>
</evidence>
<dbReference type="Pfam" id="PF11911">
    <property type="entry name" value="DUF3429"/>
    <property type="match status" value="1"/>
</dbReference>
<evidence type="ECO:0000313" key="2">
    <source>
        <dbReference type="EMBL" id="USI72307.1"/>
    </source>
</evidence>
<feature type="transmembrane region" description="Helical" evidence="1">
    <location>
        <begin position="142"/>
        <end position="160"/>
    </location>
</feature>
<dbReference type="Proteomes" id="UP001056937">
    <property type="component" value="Chromosome 1"/>
</dbReference>
<feature type="transmembrane region" description="Helical" evidence="1">
    <location>
        <begin position="86"/>
        <end position="104"/>
    </location>
</feature>
<keyword evidence="3" id="KW-1185">Reference proteome</keyword>
<reference evidence="2" key="1">
    <citation type="journal article" date="2022" name="Toxins">
        <title>Genomic Analysis of Sphingopyxis sp. USTB-05 for Biodegrading Cyanobacterial Hepatotoxins.</title>
        <authorList>
            <person name="Liu C."/>
            <person name="Xu Q."/>
            <person name="Zhao Z."/>
            <person name="Zhang H."/>
            <person name="Liu X."/>
            <person name="Yin C."/>
            <person name="Liu Y."/>
            <person name="Yan H."/>
        </authorList>
    </citation>
    <scope>NUCLEOTIDE SEQUENCE</scope>
    <source>
        <strain evidence="2">NBD5</strain>
    </source>
</reference>
<accession>A0ABY4X5X2</accession>
<dbReference type="RefSeq" id="WP_252166116.1">
    <property type="nucleotide sequence ID" value="NZ_CP084930.1"/>
</dbReference>
<dbReference type="EMBL" id="CP084930">
    <property type="protein sequence ID" value="USI72307.1"/>
    <property type="molecule type" value="Genomic_DNA"/>
</dbReference>
<keyword evidence="1" id="KW-0472">Membrane</keyword>
<dbReference type="InterPro" id="IPR021836">
    <property type="entry name" value="DUF3429"/>
</dbReference>
<organism evidence="2 3">
    <name type="scientific">Sphingomonas morindae</name>
    <dbReference type="NCBI Taxonomy" id="1541170"/>
    <lineage>
        <taxon>Bacteria</taxon>
        <taxon>Pseudomonadati</taxon>
        <taxon>Pseudomonadota</taxon>
        <taxon>Alphaproteobacteria</taxon>
        <taxon>Sphingomonadales</taxon>
        <taxon>Sphingomonadaceae</taxon>
        <taxon>Sphingomonas</taxon>
    </lineage>
</organism>
<gene>
    <name evidence="2" type="ORF">LHA26_13540</name>
</gene>
<keyword evidence="1" id="KW-0812">Transmembrane</keyword>
<protein>
    <submittedName>
        <fullName evidence="2">DUF3429 domain-containing protein</fullName>
    </submittedName>
</protein>